<evidence type="ECO:0000313" key="1">
    <source>
        <dbReference type="EMBL" id="MBW0553463.1"/>
    </source>
</evidence>
<dbReference type="EMBL" id="AVOT02059861">
    <property type="protein sequence ID" value="MBW0553463.1"/>
    <property type="molecule type" value="Genomic_DNA"/>
</dbReference>
<keyword evidence="2" id="KW-1185">Reference proteome</keyword>
<dbReference type="Proteomes" id="UP000765509">
    <property type="component" value="Unassembled WGS sequence"/>
</dbReference>
<evidence type="ECO:0000313" key="2">
    <source>
        <dbReference type="Proteomes" id="UP000765509"/>
    </source>
</evidence>
<name>A0A9Q3IZU7_9BASI</name>
<protein>
    <submittedName>
        <fullName evidence="1">Uncharacterized protein</fullName>
    </submittedName>
</protein>
<comment type="caution">
    <text evidence="1">The sequence shown here is derived from an EMBL/GenBank/DDBJ whole genome shotgun (WGS) entry which is preliminary data.</text>
</comment>
<accession>A0A9Q3IZU7</accession>
<proteinExistence type="predicted"/>
<gene>
    <name evidence="1" type="ORF">O181_093178</name>
</gene>
<sequence length="210" mass="23444">MSHLHQDNINRHISLKAQTHFHTICNVWVITPHSPTQQFGMRIFVHEKTSAPAPGTSSYASNTTLTPLILCAPYHAYARGVPSRHAYDAAYHPYACIVPARHASNAAYHPYTRSALLKCLQRSLPSLCPWIPSLHASHAAYHPYTRSDLQTCLQHRLPSLHYQCPPDMPLMPPSHWPNPQGHLPSLCSGTTSIGYGGLLAYMMHAIREIC</sequence>
<dbReference type="OrthoDB" id="538223at2759"/>
<dbReference type="AlphaFoldDB" id="A0A9Q3IZU7"/>
<organism evidence="1 2">
    <name type="scientific">Austropuccinia psidii MF-1</name>
    <dbReference type="NCBI Taxonomy" id="1389203"/>
    <lineage>
        <taxon>Eukaryota</taxon>
        <taxon>Fungi</taxon>
        <taxon>Dikarya</taxon>
        <taxon>Basidiomycota</taxon>
        <taxon>Pucciniomycotina</taxon>
        <taxon>Pucciniomycetes</taxon>
        <taxon>Pucciniales</taxon>
        <taxon>Sphaerophragmiaceae</taxon>
        <taxon>Austropuccinia</taxon>
    </lineage>
</organism>
<reference evidence="1" key="1">
    <citation type="submission" date="2021-03" db="EMBL/GenBank/DDBJ databases">
        <title>Draft genome sequence of rust myrtle Austropuccinia psidii MF-1, a brazilian biotype.</title>
        <authorList>
            <person name="Quecine M.C."/>
            <person name="Pachon D.M.R."/>
            <person name="Bonatelli M.L."/>
            <person name="Correr F.H."/>
            <person name="Franceschini L.M."/>
            <person name="Leite T.F."/>
            <person name="Margarido G.R.A."/>
            <person name="Almeida C.A."/>
            <person name="Ferrarezi J.A."/>
            <person name="Labate C.A."/>
        </authorList>
    </citation>
    <scope>NUCLEOTIDE SEQUENCE</scope>
    <source>
        <strain evidence="1">MF-1</strain>
    </source>
</reference>